<organism evidence="6 7">
    <name type="scientific">Mytilus coruscus</name>
    <name type="common">Sea mussel</name>
    <dbReference type="NCBI Taxonomy" id="42192"/>
    <lineage>
        <taxon>Eukaryota</taxon>
        <taxon>Metazoa</taxon>
        <taxon>Spiralia</taxon>
        <taxon>Lophotrochozoa</taxon>
        <taxon>Mollusca</taxon>
        <taxon>Bivalvia</taxon>
        <taxon>Autobranchia</taxon>
        <taxon>Pteriomorphia</taxon>
        <taxon>Mytilida</taxon>
        <taxon>Mytiloidea</taxon>
        <taxon>Mytilidae</taxon>
        <taxon>Mytilinae</taxon>
        <taxon>Mytilus</taxon>
    </lineage>
</organism>
<keyword evidence="4" id="KW-1133">Transmembrane helix</keyword>
<evidence type="ECO:0000259" key="5">
    <source>
        <dbReference type="PROSITE" id="PS50923"/>
    </source>
</evidence>
<evidence type="ECO:0000256" key="1">
    <source>
        <dbReference type="ARBA" id="ARBA00023157"/>
    </source>
</evidence>
<keyword evidence="2" id="KW-0768">Sushi</keyword>
<accession>A0A6J8E4U6</accession>
<dbReference type="Pfam" id="PF00084">
    <property type="entry name" value="Sushi"/>
    <property type="match status" value="1"/>
</dbReference>
<dbReference type="InterPro" id="IPR000436">
    <property type="entry name" value="Sushi_SCR_CCP_dom"/>
</dbReference>
<sequence length="267" mass="30280">MGDTVEQIATMECIDFRFLPRTNTSHTPDALLSTTQRTVGQKVYLTCPEDYKLIGRDIVTCLSSGKWNVEAQPHCTDETFAMSDSTKLYIGVFCACGALFLFAVTILIAKLTCFSDKELRRRRTDGLGTQSVDSMTYVHDIKDHPPTVISVAEDGSEVGIIRPFETFINPAYYQQPRPRLSSHSRSTGSTRESEADYDAPWSTGSPDERQCCHTNTNNCHEPVERRWSDRSLKAMNNYDYERYGRIPRINPNNPPVFELPEDDQTPF</sequence>
<comment type="caution">
    <text evidence="2">Lacks conserved residue(s) required for the propagation of feature annotation.</text>
</comment>
<dbReference type="SUPFAM" id="SSF57535">
    <property type="entry name" value="Complement control module/SCR domain"/>
    <property type="match status" value="1"/>
</dbReference>
<reference evidence="6 7" key="1">
    <citation type="submission" date="2020-06" db="EMBL/GenBank/DDBJ databases">
        <authorList>
            <person name="Li R."/>
            <person name="Bekaert M."/>
        </authorList>
    </citation>
    <scope>NUCLEOTIDE SEQUENCE [LARGE SCALE GENOMIC DNA]</scope>
    <source>
        <strain evidence="7">wild</strain>
    </source>
</reference>
<keyword evidence="4" id="KW-0472">Membrane</keyword>
<evidence type="ECO:0000313" key="6">
    <source>
        <dbReference type="EMBL" id="CAC5414051.1"/>
    </source>
</evidence>
<dbReference type="InterPro" id="IPR035976">
    <property type="entry name" value="Sushi/SCR/CCP_sf"/>
</dbReference>
<dbReference type="Proteomes" id="UP000507470">
    <property type="component" value="Unassembled WGS sequence"/>
</dbReference>
<gene>
    <name evidence="6" type="ORF">MCOR_46898</name>
</gene>
<dbReference type="SMART" id="SM00032">
    <property type="entry name" value="CCP"/>
    <property type="match status" value="1"/>
</dbReference>
<feature type="compositionally biased region" description="Polar residues" evidence="3">
    <location>
        <begin position="181"/>
        <end position="190"/>
    </location>
</feature>
<name>A0A6J8E4U6_MYTCO</name>
<evidence type="ECO:0000313" key="7">
    <source>
        <dbReference type="Proteomes" id="UP000507470"/>
    </source>
</evidence>
<evidence type="ECO:0000256" key="4">
    <source>
        <dbReference type="SAM" id="Phobius"/>
    </source>
</evidence>
<protein>
    <submittedName>
        <fullName evidence="6">CSMD</fullName>
    </submittedName>
</protein>
<evidence type="ECO:0000256" key="3">
    <source>
        <dbReference type="SAM" id="MobiDB-lite"/>
    </source>
</evidence>
<keyword evidence="1" id="KW-1015">Disulfide bond</keyword>
<evidence type="ECO:0000256" key="2">
    <source>
        <dbReference type="PROSITE-ProRule" id="PRU00302"/>
    </source>
</evidence>
<dbReference type="EMBL" id="CACVKT020008319">
    <property type="protein sequence ID" value="CAC5414051.1"/>
    <property type="molecule type" value="Genomic_DNA"/>
</dbReference>
<feature type="region of interest" description="Disordered" evidence="3">
    <location>
        <begin position="177"/>
        <end position="220"/>
    </location>
</feature>
<dbReference type="OrthoDB" id="6039918at2759"/>
<dbReference type="PROSITE" id="PS50923">
    <property type="entry name" value="SUSHI"/>
    <property type="match status" value="1"/>
</dbReference>
<proteinExistence type="predicted"/>
<keyword evidence="4" id="KW-0812">Transmembrane</keyword>
<dbReference type="CDD" id="cd00033">
    <property type="entry name" value="CCP"/>
    <property type="match status" value="1"/>
</dbReference>
<keyword evidence="7" id="KW-1185">Reference proteome</keyword>
<feature type="domain" description="Sushi" evidence="5">
    <location>
        <begin position="11"/>
        <end position="77"/>
    </location>
</feature>
<feature type="transmembrane region" description="Helical" evidence="4">
    <location>
        <begin position="88"/>
        <end position="113"/>
    </location>
</feature>
<dbReference type="AlphaFoldDB" id="A0A6J8E4U6"/>
<dbReference type="Gene3D" id="2.10.70.10">
    <property type="entry name" value="Complement Module, domain 1"/>
    <property type="match status" value="1"/>
</dbReference>